<dbReference type="AlphaFoldDB" id="A0A6N2KT05"/>
<accession>A0A6N2KT05</accession>
<gene>
    <name evidence="1" type="ORF">SVIM_LOCUS92249</name>
</gene>
<reference evidence="1" key="1">
    <citation type="submission" date="2019-03" db="EMBL/GenBank/DDBJ databases">
        <authorList>
            <person name="Mank J."/>
            <person name="Almeida P."/>
        </authorList>
    </citation>
    <scope>NUCLEOTIDE SEQUENCE</scope>
    <source>
        <strain evidence="1">78183</strain>
    </source>
</reference>
<protein>
    <submittedName>
        <fullName evidence="1">Uncharacterized protein</fullName>
    </submittedName>
</protein>
<organism evidence="1">
    <name type="scientific">Salix viminalis</name>
    <name type="common">Common osier</name>
    <name type="synonym">Basket willow</name>
    <dbReference type="NCBI Taxonomy" id="40686"/>
    <lineage>
        <taxon>Eukaryota</taxon>
        <taxon>Viridiplantae</taxon>
        <taxon>Streptophyta</taxon>
        <taxon>Embryophyta</taxon>
        <taxon>Tracheophyta</taxon>
        <taxon>Spermatophyta</taxon>
        <taxon>Magnoliopsida</taxon>
        <taxon>eudicotyledons</taxon>
        <taxon>Gunneridae</taxon>
        <taxon>Pentapetalae</taxon>
        <taxon>rosids</taxon>
        <taxon>fabids</taxon>
        <taxon>Malpighiales</taxon>
        <taxon>Salicaceae</taxon>
        <taxon>Saliceae</taxon>
        <taxon>Salix</taxon>
    </lineage>
</organism>
<proteinExistence type="predicted"/>
<sequence length="93" mass="11183">MREKLQNATIRLIQKLIRLFTVQALLHSKILRQETALCRKRQTIFVLQQYSYLGSEQKRQPTQKRKKHKTTVRFDLVVCLNCRGQQQRILLFD</sequence>
<dbReference type="EMBL" id="CAADRP010000446">
    <property type="protein sequence ID" value="VFU28185.1"/>
    <property type="molecule type" value="Genomic_DNA"/>
</dbReference>
<name>A0A6N2KT05_SALVM</name>
<evidence type="ECO:0000313" key="1">
    <source>
        <dbReference type="EMBL" id="VFU28185.1"/>
    </source>
</evidence>